<name>B7L1F5_METC4</name>
<dbReference type="Pfam" id="PF09361">
    <property type="entry name" value="Phasin_2"/>
    <property type="match status" value="1"/>
</dbReference>
<protein>
    <recommendedName>
        <fullName evidence="1">Phasin domain-containing protein</fullName>
    </recommendedName>
</protein>
<dbReference type="RefSeq" id="WP_012605263.1">
    <property type="nucleotide sequence ID" value="NC_011757.1"/>
</dbReference>
<dbReference type="HOGENOM" id="CLU_119062_1_0_5"/>
<dbReference type="AlphaFoldDB" id="B7L1F5"/>
<gene>
    <name evidence="2" type="ordered locus">Mchl_0095</name>
</gene>
<proteinExistence type="predicted"/>
<dbReference type="EMBL" id="CP001298">
    <property type="protein sequence ID" value="ACK81049.1"/>
    <property type="molecule type" value="Genomic_DNA"/>
</dbReference>
<organism evidence="2 3">
    <name type="scientific">Methylorubrum extorquens (strain CM4 / NCIMB 13688)</name>
    <name type="common">Methylobacterium extorquens</name>
    <dbReference type="NCBI Taxonomy" id="440085"/>
    <lineage>
        <taxon>Bacteria</taxon>
        <taxon>Pseudomonadati</taxon>
        <taxon>Pseudomonadota</taxon>
        <taxon>Alphaproteobacteria</taxon>
        <taxon>Hyphomicrobiales</taxon>
        <taxon>Methylobacteriaceae</taxon>
        <taxon>Methylorubrum</taxon>
    </lineage>
</organism>
<evidence type="ECO:0000313" key="2">
    <source>
        <dbReference type="EMBL" id="ACK81049.1"/>
    </source>
</evidence>
<reference evidence="2 3" key="2">
    <citation type="journal article" date="2012" name="J. Bacteriol.">
        <title>Complete genome sequences of six strains of the genus Methylobacterium.</title>
        <authorList>
            <person name="Marx C.J."/>
            <person name="Bringel F."/>
            <person name="Chistoserdova L."/>
            <person name="Moulin L."/>
            <person name="Farhan Ul Haque M."/>
            <person name="Fleischman D.E."/>
            <person name="Gruffaz C."/>
            <person name="Jourand P."/>
            <person name="Knief C."/>
            <person name="Lee M.C."/>
            <person name="Muller E.E."/>
            <person name="Nadalig T."/>
            <person name="Peyraud R."/>
            <person name="Roselli S."/>
            <person name="Russ L."/>
            <person name="Goodwin L.A."/>
            <person name="Ivanova N."/>
            <person name="Kyrpides N."/>
            <person name="Lajus A."/>
            <person name="Land M.L."/>
            <person name="Medigue C."/>
            <person name="Mikhailova N."/>
            <person name="Nolan M."/>
            <person name="Woyke T."/>
            <person name="Stolyar S."/>
            <person name="Vorholt J.A."/>
            <person name="Vuilleumier S."/>
        </authorList>
    </citation>
    <scope>NUCLEOTIDE SEQUENCE [LARGE SCALE GENOMIC DNA]</scope>
    <source>
        <strain evidence="3">CM4 / NCIMB 13688</strain>
    </source>
</reference>
<dbReference type="KEGG" id="mch:Mchl_0095"/>
<evidence type="ECO:0000259" key="1">
    <source>
        <dbReference type="Pfam" id="PF09361"/>
    </source>
</evidence>
<dbReference type="Proteomes" id="UP000002385">
    <property type="component" value="Chromosome"/>
</dbReference>
<accession>B7L1F5</accession>
<dbReference type="InterPro" id="IPR018968">
    <property type="entry name" value="Phasin"/>
</dbReference>
<evidence type="ECO:0000313" key="3">
    <source>
        <dbReference type="Proteomes" id="UP000002385"/>
    </source>
</evidence>
<sequence length="120" mass="13040">MNINQPSFEIPAEMRDFAEKSVEQARAAIIAFMQNARKATQGVQAQTKVAELPASVAYVRGLELFEQNLAATFDVAQKLVRASSLQDALQIQSEYVRAQFAALQSQAKELASAAQPAKAV</sequence>
<reference evidence="3" key="1">
    <citation type="submission" date="2008-12" db="EMBL/GenBank/DDBJ databases">
        <title>Complete sequence of chromosome of Methylobacterium chloromethanicum CM4.</title>
        <authorList>
            <consortium name="US DOE Joint Genome Institute"/>
            <person name="Lucas S."/>
            <person name="Copeland A."/>
            <person name="Lapidus A."/>
            <person name="Glavina del Rio T."/>
            <person name="Dalin E."/>
            <person name="Tice H."/>
            <person name="Bruce D."/>
            <person name="Goodwin L."/>
            <person name="Pitluck S."/>
            <person name="Chertkov O."/>
            <person name="Brettin T."/>
            <person name="Detter J.C."/>
            <person name="Han C."/>
            <person name="Larimer F."/>
            <person name="Land M."/>
            <person name="Hauser L."/>
            <person name="Kyrpides N."/>
            <person name="Mikhailova N."/>
            <person name="Marx C."/>
            <person name="Richardson P."/>
        </authorList>
    </citation>
    <scope>NUCLEOTIDE SEQUENCE [LARGE SCALE GENOMIC DNA]</scope>
    <source>
        <strain evidence="3">CM4 / NCIMB 13688</strain>
    </source>
</reference>
<feature type="domain" description="Phasin" evidence="1">
    <location>
        <begin position="62"/>
        <end position="116"/>
    </location>
</feature>